<reference evidence="2" key="2">
    <citation type="submission" date="2020-09" db="EMBL/GenBank/DDBJ databases">
        <authorList>
            <person name="Sun Q."/>
            <person name="Zhou Y."/>
        </authorList>
    </citation>
    <scope>NUCLEOTIDE SEQUENCE</scope>
    <source>
        <strain evidence="2">CGMCC 1.7081</strain>
    </source>
</reference>
<evidence type="ECO:0000259" key="1">
    <source>
        <dbReference type="Pfam" id="PF06568"/>
    </source>
</evidence>
<name>A0A8J3H7U0_9RHOB</name>
<protein>
    <recommendedName>
        <fullName evidence="1">YjiS-like domain-containing protein</fullName>
    </recommendedName>
</protein>
<dbReference type="EMBL" id="BNAP01000008">
    <property type="protein sequence ID" value="GHG91241.1"/>
    <property type="molecule type" value="Genomic_DNA"/>
</dbReference>
<dbReference type="Proteomes" id="UP000611500">
    <property type="component" value="Unassembled WGS sequence"/>
</dbReference>
<dbReference type="Pfam" id="PF06568">
    <property type="entry name" value="YjiS-like"/>
    <property type="match status" value="1"/>
</dbReference>
<proteinExistence type="predicted"/>
<feature type="domain" description="YjiS-like" evidence="1">
    <location>
        <begin position="28"/>
        <end position="53"/>
    </location>
</feature>
<dbReference type="AlphaFoldDB" id="A0A8J3H7U0"/>
<dbReference type="InterPro" id="IPR009506">
    <property type="entry name" value="YjiS-like"/>
</dbReference>
<organism evidence="2 3">
    <name type="scientific">Pseudodonghicola xiamenensis</name>
    <dbReference type="NCBI Taxonomy" id="337702"/>
    <lineage>
        <taxon>Bacteria</taxon>
        <taxon>Pseudomonadati</taxon>
        <taxon>Pseudomonadota</taxon>
        <taxon>Alphaproteobacteria</taxon>
        <taxon>Rhodobacterales</taxon>
        <taxon>Paracoccaceae</taxon>
        <taxon>Pseudodonghicola</taxon>
    </lineage>
</organism>
<reference evidence="2" key="1">
    <citation type="journal article" date="2014" name="Int. J. Syst. Evol. Microbiol.">
        <title>Complete genome sequence of Corynebacterium casei LMG S-19264T (=DSM 44701T), isolated from a smear-ripened cheese.</title>
        <authorList>
            <consortium name="US DOE Joint Genome Institute (JGI-PGF)"/>
            <person name="Walter F."/>
            <person name="Albersmeier A."/>
            <person name="Kalinowski J."/>
            <person name="Ruckert C."/>
        </authorList>
    </citation>
    <scope>NUCLEOTIDE SEQUENCE</scope>
    <source>
        <strain evidence="2">CGMCC 1.7081</strain>
    </source>
</reference>
<comment type="caution">
    <text evidence="2">The sequence shown here is derived from an EMBL/GenBank/DDBJ whole genome shotgun (WGS) entry which is preliminary data.</text>
</comment>
<accession>A0A8J3H7U0</accession>
<evidence type="ECO:0000313" key="2">
    <source>
        <dbReference type="EMBL" id="GHG91241.1"/>
    </source>
</evidence>
<gene>
    <name evidence="2" type="ORF">GCM10010961_22320</name>
</gene>
<dbReference type="RefSeq" id="WP_028093609.1">
    <property type="nucleotide sequence ID" value="NZ_BNAP01000008.1"/>
</dbReference>
<sequence length="69" mass="8133">MTFITTSAGRRRAWLRPLARLVHLFAVHRQRRALLKLDDRALEDIGISRKEARAEASRSFWDAPETWRC</sequence>
<evidence type="ECO:0000313" key="3">
    <source>
        <dbReference type="Proteomes" id="UP000611500"/>
    </source>
</evidence>
<keyword evidence="3" id="KW-1185">Reference proteome</keyword>